<feature type="domain" description="DNA methylase N-4/N-6" evidence="7">
    <location>
        <begin position="108"/>
        <end position="454"/>
    </location>
</feature>
<dbReference type="SUPFAM" id="SSF53335">
    <property type="entry name" value="S-adenosyl-L-methionine-dependent methyltransferases"/>
    <property type="match status" value="1"/>
</dbReference>
<dbReference type="GO" id="GO:0003677">
    <property type="term" value="F:DNA binding"/>
    <property type="evidence" value="ECO:0007669"/>
    <property type="project" value="InterPro"/>
</dbReference>
<dbReference type="GO" id="GO:0008170">
    <property type="term" value="F:N-methyltransferase activity"/>
    <property type="evidence" value="ECO:0007669"/>
    <property type="project" value="InterPro"/>
</dbReference>
<dbReference type="EMBL" id="QPIZ01000016">
    <property type="protein sequence ID" value="RCW31938.1"/>
    <property type="molecule type" value="Genomic_DNA"/>
</dbReference>
<dbReference type="RefSeq" id="WP_114437318.1">
    <property type="nucleotide sequence ID" value="NZ_QPIZ01000016.1"/>
</dbReference>
<sequence length="659" mass="76321">MDGKSLTPKEIKLKQLQELMPEVFSEGKVDFERLKATLGEDINFNNERYVLNWAGKSDAFRALQTPSAKTLVPAKDESVDFDSTENLFIEGENLEVLKVLQKSYFGKVKMIYIDPPYNTGNDSFIYPDKFSETKDEYQRRVGDKDEEGFMTKEGMFRKNYRENGQYHSNWLNMMYPRLFLSKNLLRDEGVIFISIGEDEIHNLRILLNEIFGEENYISTISRLMKTGGAKGNFFTPNIDYILVYAKNIHYTTYFRTKITNNQLTAYYNKIEESGNRKGERYGEERLYKASLDSRANQRYWIKCPDGSFVIPPGSTFPKEVIHGKKISPNKEDGVWKWTFDRYKKEEENGNIVFKFTKSSALVNEKGERSKYNIYNKLWLKDQQEKGKVPGNFIDKFENRQSAAELYELNIPFDYAKPSNLLKYLIQLSRIENDDIVLDFFAGSASIGHAVLKYNLEENIKAKFLAIQLPEKTDEKSEAFKAGYKTIADIAKERIRRAGKKIAEEIKNENEKKKGELNFDQSNKEKQVDTGFKVLKLADSNFKQWQQIEGKDAKALEEQMKLFVDPVSEKATTENMMYELLLKSGKDLNSEITHKEGFYCINNNEMVLMLEKATQDIVDAILKEKPQKVIALDRLFKGNDQLKTNTALQMKDAGVEFKTI</sequence>
<comment type="caution">
    <text evidence="8">The sequence shown here is derived from an EMBL/GenBank/DDBJ whole genome shotgun (WGS) entry which is preliminary data.</text>
</comment>
<dbReference type="InterPro" id="IPR002941">
    <property type="entry name" value="DNA_methylase_N4/N6"/>
</dbReference>
<dbReference type="InterPro" id="IPR002295">
    <property type="entry name" value="N4/N6-MTase_EcoPI_Mod-like"/>
</dbReference>
<keyword evidence="4 8" id="KW-0808">Transferase</keyword>
<keyword evidence="5" id="KW-0949">S-adenosyl-L-methionine</keyword>
<dbReference type="Proteomes" id="UP000252733">
    <property type="component" value="Unassembled WGS sequence"/>
</dbReference>
<evidence type="ECO:0000256" key="6">
    <source>
        <dbReference type="ARBA" id="ARBA00047942"/>
    </source>
</evidence>
<proteinExistence type="inferred from homology"/>
<dbReference type="InterPro" id="IPR002052">
    <property type="entry name" value="DNA_methylase_N6_adenine_CS"/>
</dbReference>
<evidence type="ECO:0000256" key="1">
    <source>
        <dbReference type="ARBA" id="ARBA00006594"/>
    </source>
</evidence>
<evidence type="ECO:0000256" key="5">
    <source>
        <dbReference type="ARBA" id="ARBA00022691"/>
    </source>
</evidence>
<dbReference type="PRINTS" id="PR00506">
    <property type="entry name" value="D21N6MTFRASE"/>
</dbReference>
<dbReference type="Pfam" id="PF01555">
    <property type="entry name" value="N6_N4_Mtase"/>
    <property type="match status" value="1"/>
</dbReference>
<evidence type="ECO:0000313" key="9">
    <source>
        <dbReference type="Proteomes" id="UP000252733"/>
    </source>
</evidence>
<dbReference type="Gene3D" id="3.40.50.150">
    <property type="entry name" value="Vaccinia Virus protein VP39"/>
    <property type="match status" value="1"/>
</dbReference>
<dbReference type="GO" id="GO:0009007">
    <property type="term" value="F:site-specific DNA-methyltransferase (adenine-specific) activity"/>
    <property type="evidence" value="ECO:0007669"/>
    <property type="project" value="UniProtKB-EC"/>
</dbReference>
<dbReference type="AlphaFoldDB" id="A0A368USU9"/>
<name>A0A368USU9_9BACT</name>
<accession>A0A368USU9</accession>
<keyword evidence="9" id="KW-1185">Reference proteome</keyword>
<evidence type="ECO:0000256" key="2">
    <source>
        <dbReference type="ARBA" id="ARBA00011900"/>
    </source>
</evidence>
<evidence type="ECO:0000259" key="7">
    <source>
        <dbReference type="Pfam" id="PF01555"/>
    </source>
</evidence>
<dbReference type="EC" id="2.1.1.72" evidence="2"/>
<dbReference type="PIRSF" id="PIRSF015855">
    <property type="entry name" value="TypeIII_Mtase_mKpnI"/>
    <property type="match status" value="1"/>
</dbReference>
<gene>
    <name evidence="8" type="ORF">DFO77_1165</name>
</gene>
<comment type="similarity">
    <text evidence="1">Belongs to the N(4)/N(6)-methyltransferase family.</text>
</comment>
<dbReference type="PROSITE" id="PS00092">
    <property type="entry name" value="N6_MTASE"/>
    <property type="match status" value="1"/>
</dbReference>
<comment type="catalytic activity">
    <reaction evidence="6">
        <text>a 2'-deoxyadenosine in DNA + S-adenosyl-L-methionine = an N(6)-methyl-2'-deoxyadenosine in DNA + S-adenosyl-L-homocysteine + H(+)</text>
        <dbReference type="Rhea" id="RHEA:15197"/>
        <dbReference type="Rhea" id="RHEA-COMP:12418"/>
        <dbReference type="Rhea" id="RHEA-COMP:12419"/>
        <dbReference type="ChEBI" id="CHEBI:15378"/>
        <dbReference type="ChEBI" id="CHEBI:57856"/>
        <dbReference type="ChEBI" id="CHEBI:59789"/>
        <dbReference type="ChEBI" id="CHEBI:90615"/>
        <dbReference type="ChEBI" id="CHEBI:90616"/>
        <dbReference type="EC" id="2.1.1.72"/>
    </reaction>
</comment>
<evidence type="ECO:0000256" key="4">
    <source>
        <dbReference type="ARBA" id="ARBA00022679"/>
    </source>
</evidence>
<dbReference type="InterPro" id="IPR029063">
    <property type="entry name" value="SAM-dependent_MTases_sf"/>
</dbReference>
<reference evidence="8 9" key="1">
    <citation type="submission" date="2018-07" db="EMBL/GenBank/DDBJ databases">
        <title>Freshwater and sediment microbial communities from various areas in North America, analyzing microbe dynamics in response to fracking.</title>
        <authorList>
            <person name="Lamendella R."/>
        </authorList>
    </citation>
    <scope>NUCLEOTIDE SEQUENCE [LARGE SCALE GENOMIC DNA]</scope>
    <source>
        <strain evidence="8 9">160A</strain>
    </source>
</reference>
<organism evidence="8 9">
    <name type="scientific">Marinilabilia salmonicolor</name>
    <dbReference type="NCBI Taxonomy" id="989"/>
    <lineage>
        <taxon>Bacteria</taxon>
        <taxon>Pseudomonadati</taxon>
        <taxon>Bacteroidota</taxon>
        <taxon>Bacteroidia</taxon>
        <taxon>Marinilabiliales</taxon>
        <taxon>Marinilabiliaceae</taxon>
        <taxon>Marinilabilia</taxon>
    </lineage>
</organism>
<protein>
    <recommendedName>
        <fullName evidence="2">site-specific DNA-methyltransferase (adenine-specific)</fullName>
        <ecNumber evidence="2">2.1.1.72</ecNumber>
    </recommendedName>
</protein>
<keyword evidence="3 8" id="KW-0489">Methyltransferase</keyword>
<dbReference type="GO" id="GO:0032259">
    <property type="term" value="P:methylation"/>
    <property type="evidence" value="ECO:0007669"/>
    <property type="project" value="UniProtKB-KW"/>
</dbReference>
<evidence type="ECO:0000313" key="8">
    <source>
        <dbReference type="EMBL" id="RCW31938.1"/>
    </source>
</evidence>
<evidence type="ECO:0000256" key="3">
    <source>
        <dbReference type="ARBA" id="ARBA00022603"/>
    </source>
</evidence>